<dbReference type="Pfam" id="PF00201">
    <property type="entry name" value="UDPGT"/>
    <property type="match status" value="1"/>
</dbReference>
<evidence type="ECO:0000256" key="3">
    <source>
        <dbReference type="SAM" id="Phobius"/>
    </source>
</evidence>
<organism evidence="4 5">
    <name type="scientific">Quercus lobata</name>
    <name type="common">Valley oak</name>
    <dbReference type="NCBI Taxonomy" id="97700"/>
    <lineage>
        <taxon>Eukaryota</taxon>
        <taxon>Viridiplantae</taxon>
        <taxon>Streptophyta</taxon>
        <taxon>Embryophyta</taxon>
        <taxon>Tracheophyta</taxon>
        <taxon>Spermatophyta</taxon>
        <taxon>Magnoliopsida</taxon>
        <taxon>eudicotyledons</taxon>
        <taxon>Gunneridae</taxon>
        <taxon>Pentapetalae</taxon>
        <taxon>rosids</taxon>
        <taxon>fabids</taxon>
        <taxon>Fagales</taxon>
        <taxon>Fagaceae</taxon>
        <taxon>Quercus</taxon>
    </lineage>
</organism>
<accession>A0A7N2KSA1</accession>
<dbReference type="Gramene" id="QL02p008558:mrna">
    <property type="protein sequence ID" value="QL02p008558:mrna"/>
    <property type="gene ID" value="QL02p008558"/>
</dbReference>
<evidence type="ECO:0000256" key="1">
    <source>
        <dbReference type="ARBA" id="ARBA00022676"/>
    </source>
</evidence>
<dbReference type="InParanoid" id="A0A7N2KSA1"/>
<protein>
    <submittedName>
        <fullName evidence="4">Uncharacterized protein</fullName>
    </submittedName>
</protein>
<dbReference type="SUPFAM" id="SSF53756">
    <property type="entry name" value="UDP-Glycosyltransferase/glycogen phosphorylase"/>
    <property type="match status" value="1"/>
</dbReference>
<evidence type="ECO:0000256" key="2">
    <source>
        <dbReference type="ARBA" id="ARBA00022679"/>
    </source>
</evidence>
<evidence type="ECO:0000313" key="4">
    <source>
        <dbReference type="EnsemblPlants" id="QL02p008558:mrna"/>
    </source>
</evidence>
<feature type="transmembrane region" description="Helical" evidence="3">
    <location>
        <begin position="162"/>
        <end position="181"/>
    </location>
</feature>
<dbReference type="FunFam" id="3.40.50.2000:FF:000431">
    <property type="entry name" value="UDP-glycosyltransferase 90A1"/>
    <property type="match status" value="1"/>
</dbReference>
<proteinExistence type="predicted"/>
<keyword evidence="3" id="KW-1133">Transmembrane helix</keyword>
<keyword evidence="5" id="KW-1185">Reference proteome</keyword>
<keyword evidence="3" id="KW-0472">Membrane</keyword>
<dbReference type="AlphaFoldDB" id="A0A7N2KSA1"/>
<sequence>MVSVLQHPSTGAFLSHCLWNSILESMTTDHGVPMIAWTLYAEQKMNATMLVEEVGVAVKPVGIPGKGVVDKEEIERVVRLVLESEEGNVMSRKARELKECSENFEIWQLYLELLAMNAQINFVDVSFSLVKNTLFIDAYFSRRFFGFNFQALLHFCFNISRFKFATVFSMLGMVILFGAWVRT</sequence>
<keyword evidence="1" id="KW-0328">Glycosyltransferase</keyword>
<evidence type="ECO:0000313" key="5">
    <source>
        <dbReference type="Proteomes" id="UP000594261"/>
    </source>
</evidence>
<keyword evidence="2" id="KW-0808">Transferase</keyword>
<dbReference type="InterPro" id="IPR002213">
    <property type="entry name" value="UDP_glucos_trans"/>
</dbReference>
<reference evidence="5" key="1">
    <citation type="journal article" date="2016" name="G3 (Bethesda)">
        <title>First Draft Assembly and Annotation of the Genome of a California Endemic Oak Quercus lobata Nee (Fagaceae).</title>
        <authorList>
            <person name="Sork V.L."/>
            <person name="Fitz-Gibbon S.T."/>
            <person name="Puiu D."/>
            <person name="Crepeau M."/>
            <person name="Gugger P.F."/>
            <person name="Sherman R."/>
            <person name="Stevens K."/>
            <person name="Langley C.H."/>
            <person name="Pellegrini M."/>
            <person name="Salzberg S.L."/>
        </authorList>
    </citation>
    <scope>NUCLEOTIDE SEQUENCE [LARGE SCALE GENOMIC DNA]</scope>
    <source>
        <strain evidence="5">cv. SW786</strain>
    </source>
</reference>
<dbReference type="GO" id="GO:0008194">
    <property type="term" value="F:UDP-glycosyltransferase activity"/>
    <property type="evidence" value="ECO:0007669"/>
    <property type="project" value="InterPro"/>
</dbReference>
<dbReference type="Gene3D" id="3.40.50.2000">
    <property type="entry name" value="Glycogen Phosphorylase B"/>
    <property type="match status" value="1"/>
</dbReference>
<dbReference type="PANTHER" id="PTHR48046">
    <property type="entry name" value="UDP-GLYCOSYLTRANSFERASE 72E1"/>
    <property type="match status" value="1"/>
</dbReference>
<keyword evidence="3" id="KW-0812">Transmembrane</keyword>
<name>A0A7N2KSA1_QUELO</name>
<dbReference type="PANTHER" id="PTHR48046:SF4">
    <property type="entry name" value="GLYCOSYLTRANSFERASE"/>
    <property type="match status" value="1"/>
</dbReference>
<dbReference type="Proteomes" id="UP000594261">
    <property type="component" value="Chromosome 2"/>
</dbReference>
<reference evidence="4" key="2">
    <citation type="submission" date="2021-01" db="UniProtKB">
        <authorList>
            <consortium name="EnsemblPlants"/>
        </authorList>
    </citation>
    <scope>IDENTIFICATION</scope>
</reference>
<dbReference type="EnsemblPlants" id="QL02p008558:mrna">
    <property type="protein sequence ID" value="QL02p008558:mrna"/>
    <property type="gene ID" value="QL02p008558"/>
</dbReference>